<feature type="compositionally biased region" description="Low complexity" evidence="1">
    <location>
        <begin position="466"/>
        <end position="482"/>
    </location>
</feature>
<protein>
    <submittedName>
        <fullName evidence="2">Uncharacterized protein</fullName>
    </submittedName>
</protein>
<feature type="region of interest" description="Disordered" evidence="1">
    <location>
        <begin position="352"/>
        <end position="413"/>
    </location>
</feature>
<feature type="compositionally biased region" description="Basic and acidic residues" evidence="1">
    <location>
        <begin position="55"/>
        <end position="72"/>
    </location>
</feature>
<dbReference type="AlphaFoldDB" id="A0A0S4IRV9"/>
<proteinExistence type="predicted"/>
<name>A0A0S4IRV9_BODSA</name>
<feature type="region of interest" description="Disordered" evidence="1">
    <location>
        <begin position="55"/>
        <end position="191"/>
    </location>
</feature>
<reference evidence="3" key="1">
    <citation type="submission" date="2015-09" db="EMBL/GenBank/DDBJ databases">
        <authorList>
            <consortium name="Pathogen Informatics"/>
        </authorList>
    </citation>
    <scope>NUCLEOTIDE SEQUENCE [LARGE SCALE GENOMIC DNA]</scope>
    <source>
        <strain evidence="3">Lake Konstanz</strain>
    </source>
</reference>
<feature type="compositionally biased region" description="Polar residues" evidence="1">
    <location>
        <begin position="112"/>
        <end position="129"/>
    </location>
</feature>
<feature type="region of interest" description="Disordered" evidence="1">
    <location>
        <begin position="205"/>
        <end position="241"/>
    </location>
</feature>
<dbReference type="OMA" id="ARSENWV"/>
<feature type="region of interest" description="Disordered" evidence="1">
    <location>
        <begin position="515"/>
        <end position="540"/>
    </location>
</feature>
<sequence length="631" mass="69637">RQASLDAITQRLLDEEMKECTFKPIVSEVAQKMPPKGAEEFAAKCKEWKEHAHQKLVKKAEREAKEKEEEVMKPWVMNEHSKRLAARAADRRKKAEEEAAADGGGGEEGKRSSPTRQGSSSPLGGASNQKFRREPKVAEQYSFEPITNTARLREAYITGGPSPKSRAAGRGGGDETPLAVDMNDGPAQTTASHIVQRLQEDIKAYITGGPSPKSRAAGRGGGGDETPLAGDMNDGPAQTTASHIVQRLQEDIKAREARAAERKKKYEAVQRERLYDHETGQPLFVPNAAPSKAVGKNRVAFKDLPPDEQKQLKAKLAKMGMSFIVRASMINREQEPARNIEDIVAAMADRSKRAETHMEKIKRNDLKERDDWFHPKLDDSSLKMAASRVPPHEQELPTKPPPPAPYKKPVSSKTKIDEMLVRTDQWAQSKKTRLQRAHDKVAAEELADCTFKPARANREALLSGGHASQRSHSPASSRSESQMATRHAAKEHEYVSAAEIRMRNELELLRNHPAHQDPQYANGLRSASTTNGGSGGPMTAAQLYRTNSRKFQHAFYEHTSAEVIQRYPADGQQPAQRPKQPAQRPNNGSRSVTSYSAAQPLSSSAQPSLLTQRKSDGDATCCQGARVRLCS</sequence>
<feature type="region of interest" description="Disordered" evidence="1">
    <location>
        <begin position="457"/>
        <end position="492"/>
    </location>
</feature>
<dbReference type="VEuPathDB" id="TriTrypDB:BSAL_62175"/>
<feature type="compositionally biased region" description="Polar residues" evidence="1">
    <location>
        <begin position="586"/>
        <end position="595"/>
    </location>
</feature>
<dbReference type="Proteomes" id="UP000051952">
    <property type="component" value="Unassembled WGS sequence"/>
</dbReference>
<evidence type="ECO:0000256" key="1">
    <source>
        <dbReference type="SAM" id="MobiDB-lite"/>
    </source>
</evidence>
<accession>A0A0S4IRV9</accession>
<feature type="region of interest" description="Disordered" evidence="1">
    <location>
        <begin position="570"/>
        <end position="618"/>
    </location>
</feature>
<evidence type="ECO:0000313" key="2">
    <source>
        <dbReference type="EMBL" id="CUF40064.1"/>
    </source>
</evidence>
<dbReference type="EMBL" id="CYKH01000316">
    <property type="protein sequence ID" value="CUF40064.1"/>
    <property type="molecule type" value="Genomic_DNA"/>
</dbReference>
<gene>
    <name evidence="2" type="ORF">BSAL_62175</name>
</gene>
<evidence type="ECO:0000313" key="3">
    <source>
        <dbReference type="Proteomes" id="UP000051952"/>
    </source>
</evidence>
<feature type="compositionally biased region" description="Low complexity" evidence="1">
    <location>
        <begin position="572"/>
        <end position="585"/>
    </location>
</feature>
<organism evidence="2 3">
    <name type="scientific">Bodo saltans</name>
    <name type="common">Flagellated protozoan</name>
    <dbReference type="NCBI Taxonomy" id="75058"/>
    <lineage>
        <taxon>Eukaryota</taxon>
        <taxon>Discoba</taxon>
        <taxon>Euglenozoa</taxon>
        <taxon>Kinetoplastea</taxon>
        <taxon>Metakinetoplastina</taxon>
        <taxon>Eubodonida</taxon>
        <taxon>Bodonidae</taxon>
        <taxon>Bodo</taxon>
    </lineage>
</organism>
<feature type="compositionally biased region" description="Low complexity" evidence="1">
    <location>
        <begin position="596"/>
        <end position="610"/>
    </location>
</feature>
<feature type="compositionally biased region" description="Basic and acidic residues" evidence="1">
    <location>
        <begin position="352"/>
        <end position="381"/>
    </location>
</feature>
<dbReference type="OrthoDB" id="266480at2759"/>
<keyword evidence="3" id="KW-1185">Reference proteome</keyword>
<feature type="non-terminal residue" evidence="2">
    <location>
        <position position="1"/>
    </location>
</feature>